<keyword evidence="3" id="KW-1185">Reference proteome</keyword>
<dbReference type="Proteomes" id="UP000264820">
    <property type="component" value="Unplaced"/>
</dbReference>
<reference evidence="2" key="2">
    <citation type="submission" date="2025-09" db="UniProtKB">
        <authorList>
            <consortium name="Ensembl"/>
        </authorList>
    </citation>
    <scope>IDENTIFICATION</scope>
</reference>
<sequence>FMLTFLLMAARAPAAAPLLTVKWLRGDEIVKSVSYSDRSSDDIDVTLHNISDSLTIWPYDVFLRNSSMNIIVESGWSLKAARCPKEVRSPKAVQSPKAAWSLKAARCPKEVRSPKAVQSPKAAWSLKAVRSPKAAQSLKAPRCPKEVWSLKAVRITIIFLMTDNYSPKNKKIQPLLIIKKIMIKNKPLPPNYSFF</sequence>
<feature type="signal peptide" evidence="1">
    <location>
        <begin position="1"/>
        <end position="17"/>
    </location>
</feature>
<proteinExistence type="predicted"/>
<evidence type="ECO:0000313" key="3">
    <source>
        <dbReference type="Proteomes" id="UP000264820"/>
    </source>
</evidence>
<evidence type="ECO:0000313" key="2">
    <source>
        <dbReference type="Ensembl" id="ENSHCOP00000013593.1"/>
    </source>
</evidence>
<dbReference type="GeneTree" id="ENSGT00940000181311"/>
<organism evidence="2 3">
    <name type="scientific">Hippocampus comes</name>
    <name type="common">Tiger tail seahorse</name>
    <dbReference type="NCBI Taxonomy" id="109280"/>
    <lineage>
        <taxon>Eukaryota</taxon>
        <taxon>Metazoa</taxon>
        <taxon>Chordata</taxon>
        <taxon>Craniata</taxon>
        <taxon>Vertebrata</taxon>
        <taxon>Euteleostomi</taxon>
        <taxon>Actinopterygii</taxon>
        <taxon>Neopterygii</taxon>
        <taxon>Teleostei</taxon>
        <taxon>Neoteleostei</taxon>
        <taxon>Acanthomorphata</taxon>
        <taxon>Syngnathiaria</taxon>
        <taxon>Syngnathiformes</taxon>
        <taxon>Syngnathoidei</taxon>
        <taxon>Syngnathidae</taxon>
        <taxon>Hippocampus</taxon>
    </lineage>
</organism>
<keyword evidence="1" id="KW-0732">Signal</keyword>
<evidence type="ECO:0000256" key="1">
    <source>
        <dbReference type="SAM" id="SignalP"/>
    </source>
</evidence>
<protein>
    <submittedName>
        <fullName evidence="2">Uncharacterized protein</fullName>
    </submittedName>
</protein>
<dbReference type="Ensembl" id="ENSHCOT00000020974.1">
    <property type="protein sequence ID" value="ENSHCOP00000013593.1"/>
    <property type="gene ID" value="ENSHCOG00000016793.1"/>
</dbReference>
<name>A0A3Q2Y917_HIPCM</name>
<reference evidence="2" key="1">
    <citation type="submission" date="2025-08" db="UniProtKB">
        <authorList>
            <consortium name="Ensembl"/>
        </authorList>
    </citation>
    <scope>IDENTIFICATION</scope>
</reference>
<feature type="chain" id="PRO_5018591763" evidence="1">
    <location>
        <begin position="18"/>
        <end position="195"/>
    </location>
</feature>
<accession>A0A3Q2Y917</accession>
<dbReference type="AlphaFoldDB" id="A0A3Q2Y917"/>